<reference evidence="2 3" key="1">
    <citation type="submission" date="2018-10" db="EMBL/GenBank/DDBJ databases">
        <authorList>
            <consortium name="IHU Genomes"/>
        </authorList>
    </citation>
    <scope>NUCLEOTIDE SEQUENCE [LARGE SCALE GENOMIC DNA]</scope>
    <source>
        <strain evidence="2 3">A1</strain>
    </source>
</reference>
<dbReference type="PANTHER" id="PTHR38899">
    <property type="entry name" value="DOMAIN OOKINETE PROTEIN, PUTATIVE-RELATED"/>
    <property type="match status" value="1"/>
</dbReference>
<evidence type="ECO:0000313" key="2">
    <source>
        <dbReference type="EMBL" id="VBB17784.1"/>
    </source>
</evidence>
<evidence type="ECO:0000256" key="1">
    <source>
        <dbReference type="SAM" id="MobiDB-lite"/>
    </source>
</evidence>
<dbReference type="PANTHER" id="PTHR38899:SF1">
    <property type="entry name" value="PROTEIN KINASE"/>
    <property type="match status" value="1"/>
</dbReference>
<proteinExistence type="predicted"/>
<keyword evidence="3" id="KW-1185">Reference proteome</keyword>
<protein>
    <submittedName>
        <fullName evidence="2">Uncharacterized protein</fullName>
    </submittedName>
</protein>
<feature type="compositionally biased region" description="Basic residues" evidence="1">
    <location>
        <begin position="1"/>
        <end position="13"/>
    </location>
</feature>
<dbReference type="EMBL" id="UPSH01000001">
    <property type="protein sequence ID" value="VBB17784.1"/>
    <property type="molecule type" value="Genomic_DNA"/>
</dbReference>
<sequence>MSDSLHKKHKKGIKQPSSTGGTYNKKDLHIDHRNTMIIIDWDDTLYPTSWTMENGIDLTDPKSRYRYLKHFENLDDHLSSALEHMITLGDVVIITNAMPEWVELSMSVLPKTKRCIRFIDIISARERYQNKAKMSEWKKYTFVEEMVRRSQAKRYTNILSLGDAEFEYNALVNLYRLKAIPHKYLKAIKFLKTTDYEILLEQLRMIRSNIREICGMTRHMDLTFDTQ</sequence>
<gene>
    <name evidence="2" type="ORF">YASMINEVIRUS_247</name>
</gene>
<evidence type="ECO:0000313" key="3">
    <source>
        <dbReference type="Proteomes" id="UP000594342"/>
    </source>
</evidence>
<comment type="caution">
    <text evidence="2">The sequence shown here is derived from an EMBL/GenBank/DDBJ whole genome shotgun (WGS) entry which is preliminary data.</text>
</comment>
<organism evidence="2 3">
    <name type="scientific">Yasminevirus sp. GU-2018</name>
    <dbReference type="NCBI Taxonomy" id="2420051"/>
    <lineage>
        <taxon>Viruses</taxon>
        <taxon>Varidnaviria</taxon>
        <taxon>Bamfordvirae</taxon>
        <taxon>Nucleocytoviricota</taxon>
        <taxon>Megaviricetes</taxon>
        <taxon>Imitervirales</taxon>
        <taxon>Mimiviridae</taxon>
        <taxon>Klosneuvirinae</taxon>
        <taxon>Yasminevirus</taxon>
        <taxon>Yasminevirus saudimassiliense</taxon>
    </lineage>
</organism>
<dbReference type="Proteomes" id="UP000594342">
    <property type="component" value="Unassembled WGS sequence"/>
</dbReference>
<accession>A0A5K0U8H1</accession>
<feature type="region of interest" description="Disordered" evidence="1">
    <location>
        <begin position="1"/>
        <end position="26"/>
    </location>
</feature>
<name>A0A5K0U8H1_9VIRU</name>